<evidence type="ECO:0000313" key="2">
    <source>
        <dbReference type="Proteomes" id="UP000476055"/>
    </source>
</evidence>
<gene>
    <name evidence="1" type="ORF">FYJ59_11285</name>
</gene>
<dbReference type="Proteomes" id="UP000476055">
    <property type="component" value="Unassembled WGS sequence"/>
</dbReference>
<accession>A0A6L5YLI6</accession>
<comment type="caution">
    <text evidence="1">The sequence shown here is derived from an EMBL/GenBank/DDBJ whole genome shotgun (WGS) entry which is preliminary data.</text>
</comment>
<sequence length="315" mass="35178">MVRNVADIYQSGQYSIEAQKVKRAQGALNILSNSGRQGQRDMVHISYSGRTYSKESVVALFDTALNLSASDFSFYFDHYNNMPALLDAINFGEGFVMGSCNPEMRELGVLSFKIGGVRQYIPNYAIPKINAGTLPNISAKNNKLMLNNKGYYCYTAKNGENYTWTVNNGHVGWANSESMSEAIGENRSGYNYRWEMHQASNLISRLAKGSGTYGFSNEEQKEILAGFGITEGHFTIDAGAGTRHYMLLENGVIVDIDKRIDFMNRTDWKKQGYQTGDVINVYGKECVIDEDGHIQISAEDVFSDTKIQYPDGKTL</sequence>
<proteinExistence type="predicted"/>
<dbReference type="RefSeq" id="WP_154497319.1">
    <property type="nucleotide sequence ID" value="NZ_VUMU01000015.1"/>
</dbReference>
<reference evidence="1 2" key="1">
    <citation type="submission" date="2019-08" db="EMBL/GenBank/DDBJ databases">
        <title>In-depth cultivation of the pig gut microbiome towards novel bacterial diversity and tailored functional studies.</title>
        <authorList>
            <person name="Wylensek D."/>
            <person name="Hitch T.C.A."/>
            <person name="Clavel T."/>
        </authorList>
    </citation>
    <scope>NUCLEOTIDE SEQUENCE [LARGE SCALE GENOMIC DNA]</scope>
    <source>
        <strain evidence="1 2">WCA3-601-WT-6H</strain>
    </source>
</reference>
<protein>
    <submittedName>
        <fullName evidence="1">Uncharacterized protein</fullName>
    </submittedName>
</protein>
<evidence type="ECO:0000313" key="1">
    <source>
        <dbReference type="EMBL" id="MST58810.1"/>
    </source>
</evidence>
<organism evidence="1 2">
    <name type="scientific">Waltera intestinalis</name>
    <dbReference type="NCBI Taxonomy" id="2606635"/>
    <lineage>
        <taxon>Bacteria</taxon>
        <taxon>Bacillati</taxon>
        <taxon>Bacillota</taxon>
        <taxon>Clostridia</taxon>
        <taxon>Lachnospirales</taxon>
        <taxon>Lachnospiraceae</taxon>
        <taxon>Waltera</taxon>
    </lineage>
</organism>
<dbReference type="EMBL" id="VUMU01000015">
    <property type="protein sequence ID" value="MST58810.1"/>
    <property type="molecule type" value="Genomic_DNA"/>
</dbReference>
<name>A0A6L5YLI6_9FIRM</name>
<dbReference type="AlphaFoldDB" id="A0A6L5YLI6"/>
<keyword evidence="2" id="KW-1185">Reference proteome</keyword>